<keyword evidence="2" id="KW-1185">Reference proteome</keyword>
<accession>A0ABN7VUT2</accession>
<comment type="caution">
    <text evidence="1">The sequence shown here is derived from an EMBL/GenBank/DDBJ whole genome shotgun (WGS) entry which is preliminary data.</text>
</comment>
<protein>
    <submittedName>
        <fullName evidence="1">9956_t:CDS:1</fullName>
    </submittedName>
</protein>
<organism evidence="1 2">
    <name type="scientific">Gigaspora margarita</name>
    <dbReference type="NCBI Taxonomy" id="4874"/>
    <lineage>
        <taxon>Eukaryota</taxon>
        <taxon>Fungi</taxon>
        <taxon>Fungi incertae sedis</taxon>
        <taxon>Mucoromycota</taxon>
        <taxon>Glomeromycotina</taxon>
        <taxon>Glomeromycetes</taxon>
        <taxon>Diversisporales</taxon>
        <taxon>Gigasporaceae</taxon>
        <taxon>Gigaspora</taxon>
    </lineage>
</organism>
<reference evidence="1 2" key="1">
    <citation type="submission" date="2021-06" db="EMBL/GenBank/DDBJ databases">
        <authorList>
            <person name="Kallberg Y."/>
            <person name="Tangrot J."/>
            <person name="Rosling A."/>
        </authorList>
    </citation>
    <scope>NUCLEOTIDE SEQUENCE [LARGE SCALE GENOMIC DNA]</scope>
    <source>
        <strain evidence="1 2">120-4 pot B 10/14</strain>
    </source>
</reference>
<evidence type="ECO:0000313" key="2">
    <source>
        <dbReference type="Proteomes" id="UP000789901"/>
    </source>
</evidence>
<dbReference type="EMBL" id="CAJVQB010022825">
    <property type="protein sequence ID" value="CAG8800481.1"/>
    <property type="molecule type" value="Genomic_DNA"/>
</dbReference>
<name>A0ABN7VUT2_GIGMA</name>
<evidence type="ECO:0000313" key="1">
    <source>
        <dbReference type="EMBL" id="CAG8800481.1"/>
    </source>
</evidence>
<sequence length="40" mass="4452">MSTGKLPHYNNAYNEALAIQICNGLRPELAKDTPECYAQL</sequence>
<gene>
    <name evidence="1" type="ORF">GMARGA_LOCUS22978</name>
</gene>
<proteinExistence type="predicted"/>
<dbReference type="Proteomes" id="UP000789901">
    <property type="component" value="Unassembled WGS sequence"/>
</dbReference>
<feature type="non-terminal residue" evidence="1">
    <location>
        <position position="40"/>
    </location>
</feature>